<keyword evidence="3" id="KW-1185">Reference proteome</keyword>
<feature type="transmembrane region" description="Helical" evidence="1">
    <location>
        <begin position="55"/>
        <end position="75"/>
    </location>
</feature>
<gene>
    <name evidence="2" type="ORF">GCM10017774_13760</name>
</gene>
<name>A0ABQ3MD63_9PSEU</name>
<keyword evidence="1" id="KW-1133">Transmembrane helix</keyword>
<proteinExistence type="predicted"/>
<sequence>MLSVVTLIAVVNLVAVTSRAWAALATAIVAWCLHSGFVLGSLGELTFTARSGHDALVIVGCALGAILLVSTLRAASAPVHEREYDENVPVIPEQRAPRALTPAS</sequence>
<keyword evidence="1" id="KW-0812">Transmembrane</keyword>
<keyword evidence="1" id="KW-0472">Membrane</keyword>
<dbReference type="EMBL" id="BNAR01000002">
    <property type="protein sequence ID" value="GHH32603.1"/>
    <property type="molecule type" value="Genomic_DNA"/>
</dbReference>
<dbReference type="Proteomes" id="UP000605568">
    <property type="component" value="Unassembled WGS sequence"/>
</dbReference>
<protein>
    <submittedName>
        <fullName evidence="2">Uncharacterized protein</fullName>
    </submittedName>
</protein>
<evidence type="ECO:0000313" key="3">
    <source>
        <dbReference type="Proteomes" id="UP000605568"/>
    </source>
</evidence>
<accession>A0ABQ3MD63</accession>
<comment type="caution">
    <text evidence="2">The sequence shown here is derived from an EMBL/GenBank/DDBJ whole genome shotgun (WGS) entry which is preliminary data.</text>
</comment>
<feature type="transmembrane region" description="Helical" evidence="1">
    <location>
        <begin position="20"/>
        <end position="43"/>
    </location>
</feature>
<evidence type="ECO:0000256" key="1">
    <source>
        <dbReference type="SAM" id="Phobius"/>
    </source>
</evidence>
<organism evidence="2 3">
    <name type="scientific">Lentzea cavernae</name>
    <dbReference type="NCBI Taxonomy" id="2020703"/>
    <lineage>
        <taxon>Bacteria</taxon>
        <taxon>Bacillati</taxon>
        <taxon>Actinomycetota</taxon>
        <taxon>Actinomycetes</taxon>
        <taxon>Pseudonocardiales</taxon>
        <taxon>Pseudonocardiaceae</taxon>
        <taxon>Lentzea</taxon>
    </lineage>
</organism>
<reference evidence="3" key="1">
    <citation type="journal article" date="2019" name="Int. J. Syst. Evol. Microbiol.">
        <title>The Global Catalogue of Microorganisms (GCM) 10K type strain sequencing project: providing services to taxonomists for standard genome sequencing and annotation.</title>
        <authorList>
            <consortium name="The Broad Institute Genomics Platform"/>
            <consortium name="The Broad Institute Genome Sequencing Center for Infectious Disease"/>
            <person name="Wu L."/>
            <person name="Ma J."/>
        </authorList>
    </citation>
    <scope>NUCLEOTIDE SEQUENCE [LARGE SCALE GENOMIC DNA]</scope>
    <source>
        <strain evidence="3">CGMCC 4.7367</strain>
    </source>
</reference>
<evidence type="ECO:0000313" key="2">
    <source>
        <dbReference type="EMBL" id="GHH32603.1"/>
    </source>
</evidence>